<dbReference type="InterPro" id="IPR005801">
    <property type="entry name" value="ADC_synthase"/>
</dbReference>
<reference evidence="2 3" key="1">
    <citation type="submission" date="2020-07" db="EMBL/GenBank/DDBJ databases">
        <title>Pseudogemmobacter sp. nov., isolated from poultry manure in Taiwan.</title>
        <authorList>
            <person name="Lin S.-Y."/>
            <person name="Tang Y.-S."/>
            <person name="Young C.-C."/>
        </authorList>
    </citation>
    <scope>NUCLEOTIDE SEQUENCE [LARGE SCALE GENOMIC DNA]</scope>
    <source>
        <strain evidence="2 3">CC-YST710</strain>
    </source>
</reference>
<feature type="domain" description="Chorismate-utilising enzyme C-terminal" evidence="1">
    <location>
        <begin position="122"/>
        <end position="376"/>
    </location>
</feature>
<dbReference type="InterPro" id="IPR019999">
    <property type="entry name" value="Anth_synth_I-like"/>
</dbReference>
<name>A0ABS8CPM5_9RHOB</name>
<keyword evidence="2" id="KW-0808">Transferase</keyword>
<dbReference type="InterPro" id="IPR015890">
    <property type="entry name" value="Chorismate_C"/>
</dbReference>
<comment type="caution">
    <text evidence="2">The sequence shown here is derived from an EMBL/GenBank/DDBJ whole genome shotgun (WGS) entry which is preliminary data.</text>
</comment>
<dbReference type="EMBL" id="JACDXX010000015">
    <property type="protein sequence ID" value="MCB5411349.1"/>
    <property type="molecule type" value="Genomic_DNA"/>
</dbReference>
<dbReference type="Gene3D" id="3.60.120.10">
    <property type="entry name" value="Anthranilate synthase"/>
    <property type="match status" value="1"/>
</dbReference>
<dbReference type="PANTHER" id="PTHR11236">
    <property type="entry name" value="AMINOBENZOATE/ANTHRANILATE SYNTHASE"/>
    <property type="match status" value="1"/>
</dbReference>
<dbReference type="PANTHER" id="PTHR11236:SF50">
    <property type="entry name" value="AMINODEOXYCHORISMATE SYNTHASE COMPONENT 1"/>
    <property type="match status" value="1"/>
</dbReference>
<dbReference type="GO" id="GO:0046820">
    <property type="term" value="F:4-amino-4-deoxychorismate synthase activity"/>
    <property type="evidence" value="ECO:0007669"/>
    <property type="project" value="UniProtKB-EC"/>
</dbReference>
<sequence>MISDAQILVEHGPDGGSTESAPVLFKGAREVILVRRAEDLAPALERAEALRGQGLWLAGYIAYEAGYLSEERLLPLLPAGHGPLLQMGVFDGPRDAAPLLAQMAEAAAATRISEPVPLVAQSGYDAAMAQVLAYIAAGDCYQVNLTFPLQARLLSGTAAGLYGRLRRSGPVGHGAFVDLGRGPVVVSRSPELFFRLDAAGKITTRPMKGTRPRDADPARDAALAADLQASPKDRAENLMIVDLLRNDISRLSEVGSVKTPALYAIEHYATVHQMVSQVEGQLSAPASLPDLIAALFPCGSVTGAPKIRAMQIIRELEPHPRGVYCGAIGWMAPDGRADFSVAIRTLSLAGEQIVMNVGGGVVHGSTAHGEWEEALWKARFVRAALGQA</sequence>
<evidence type="ECO:0000313" key="2">
    <source>
        <dbReference type="EMBL" id="MCB5411349.1"/>
    </source>
</evidence>
<dbReference type="SUPFAM" id="SSF56322">
    <property type="entry name" value="ADC synthase"/>
    <property type="match status" value="1"/>
</dbReference>
<organism evidence="2 3">
    <name type="scientific">Pseudogemmobacter faecipullorum</name>
    <dbReference type="NCBI Taxonomy" id="2755041"/>
    <lineage>
        <taxon>Bacteria</taxon>
        <taxon>Pseudomonadati</taxon>
        <taxon>Pseudomonadota</taxon>
        <taxon>Alphaproteobacteria</taxon>
        <taxon>Rhodobacterales</taxon>
        <taxon>Paracoccaceae</taxon>
        <taxon>Pseudogemmobacter</taxon>
    </lineage>
</organism>
<evidence type="ECO:0000313" key="3">
    <source>
        <dbReference type="Proteomes" id="UP001198571"/>
    </source>
</evidence>
<dbReference type="NCBIfam" id="TIGR00553">
    <property type="entry name" value="pabB"/>
    <property type="match status" value="1"/>
</dbReference>
<dbReference type="PRINTS" id="PR00095">
    <property type="entry name" value="ANTSNTHASEI"/>
</dbReference>
<keyword evidence="3" id="KW-1185">Reference proteome</keyword>
<dbReference type="Proteomes" id="UP001198571">
    <property type="component" value="Unassembled WGS sequence"/>
</dbReference>
<dbReference type="InterPro" id="IPR005802">
    <property type="entry name" value="ADC_synth_comp_1"/>
</dbReference>
<accession>A0ABS8CPM5</accession>
<protein>
    <submittedName>
        <fullName evidence="2">Aminodeoxychorismate synthase component I</fullName>
        <ecNumber evidence="2">2.6.1.85</ecNumber>
    </submittedName>
</protein>
<keyword evidence="2" id="KW-0032">Aminotransferase</keyword>
<gene>
    <name evidence="2" type="ORF">H0485_15260</name>
</gene>
<dbReference type="RefSeq" id="WP_226936819.1">
    <property type="nucleotide sequence ID" value="NZ_JACDXX010000015.1"/>
</dbReference>
<dbReference type="EC" id="2.6.1.85" evidence="2"/>
<dbReference type="Pfam" id="PF00425">
    <property type="entry name" value="Chorismate_bind"/>
    <property type="match status" value="1"/>
</dbReference>
<dbReference type="NCBIfam" id="NF005698">
    <property type="entry name" value="PRK07508.1"/>
    <property type="match status" value="1"/>
</dbReference>
<proteinExistence type="predicted"/>
<evidence type="ECO:0000259" key="1">
    <source>
        <dbReference type="Pfam" id="PF00425"/>
    </source>
</evidence>